<gene>
    <name evidence="4" type="ORF">AOT42_10490</name>
</gene>
<dbReference type="GO" id="GO:0005975">
    <property type="term" value="P:carbohydrate metabolic process"/>
    <property type="evidence" value="ECO:0007669"/>
    <property type="project" value="UniProtKB-ARBA"/>
</dbReference>
<proteinExistence type="predicted"/>
<feature type="domain" description="SpaA-like prealbumin fold" evidence="3">
    <location>
        <begin position="892"/>
        <end position="964"/>
    </location>
</feature>
<dbReference type="InterPro" id="IPR051172">
    <property type="entry name" value="Chlamydia_OmcB"/>
</dbReference>
<dbReference type="NCBIfam" id="TIGR01167">
    <property type="entry name" value="LPXTG_anchor"/>
    <property type="match status" value="1"/>
</dbReference>
<evidence type="ECO:0000259" key="2">
    <source>
        <dbReference type="Pfam" id="PF01345"/>
    </source>
</evidence>
<dbReference type="EMBL" id="LJXR01000008">
    <property type="protein sequence ID" value="OKY22725.1"/>
    <property type="molecule type" value="Genomic_DNA"/>
</dbReference>
<comment type="caution">
    <text evidence="4">The sequence shown here is derived from an EMBL/GenBank/DDBJ whole genome shotgun (WGS) entry which is preliminary data.</text>
</comment>
<evidence type="ECO:0000259" key="3">
    <source>
        <dbReference type="Pfam" id="PF17802"/>
    </source>
</evidence>
<dbReference type="Proteomes" id="UP000186159">
    <property type="component" value="Unassembled WGS sequence"/>
</dbReference>
<keyword evidence="1" id="KW-1133">Transmembrane helix</keyword>
<dbReference type="InterPro" id="IPR041033">
    <property type="entry name" value="SpaA_PFL_dom_1"/>
</dbReference>
<dbReference type="Gene3D" id="2.60.40.10">
    <property type="entry name" value="Immunoglobulins"/>
    <property type="match status" value="1"/>
</dbReference>
<keyword evidence="1" id="KW-0812">Transmembrane</keyword>
<sequence>MRIKYTINRISAVLTALIMLIAYLVQGVAFAEEPTLDSPELELTDSNSGAEVPMTALVAEDTDGAPIMSVSPDTVLPSLTQSKTVNDTPMPSSFIGDADRGLQIKVAVDNSRPVIGQNVTFTYTLTNTTNLDFWWRDTTHKTPSTVLSDPLCTNAMYEPGSFQSSANQVGILRGQSASITCTTSFDSLGEKSNVITVQAGTLWDRNSKKADFGQAGGVMPSIVTVVSTSGTSNATKPGTLSLSNLPEGTNTNFDVLIANSPTSSPTNTVGPVNSNDTPASWTLEKIADKDYVKAGGEEVTYTYKVKNNTNGNLRFRAMEDDSCSPINVKSGVKQATDGDFIEPKTTATWECKTFVDSPTTGIVQAAFQNNNDIVSFAGTSTFVGVNYPSAAQGNGYGISTCEVIDFTTVGNYKETAGSLGSMYPGAKPVVSNKFPSTGAASNPLEPDRLARATTASATSSQHPDWVYFNPIVVGLAGKFGDKATGIYRINKSTGAYEQVIAGREDSKGQYYDIATNTNRLAFDNEGTLWSLAVNGHLYSLQLNRNGLLDPTIDWIDHGEIFIDDTSFSSLNGKKLNDLTLGDIAFDGTGTMWILGSSASVTINDDVINGATEDSFLFSLDTKALIKGQSPSAKLASKIYKKGAYEDKKGFYGLAFGQDGTMYASYDGGEKNSNNLSNSKSVDGSMYKLDLKTGVATHLFDSPYLTGVQDLSSCAFPRPRLTAEKTAVKKTEGADDQITYTINIANRGTLALSGVTFQDVLDPKLYELVSATEDGVTIPVDPKKPYQEPTLLHTYPNVSNPNRTRNPGVLLPGDTTKIELTVKVLKTGIVGTDGKVCNQASVTVAGSEVKTDDPSQAGGSDPTCLTYENISGKLRLQKAEYNPTNPQSPTLLEKLGGAEFAIYPAGDQGSIDYDHPVRDSITSTEAFDIKSGNYALVEKKSPQGLNLLPQPILFKVEYDKGGFKVTSASAGSGYLILSEEKTTDGTSVMVLTVADTRTGTLPKTGGNGVGLPLVAGLALIAAGFFSMRRRV</sequence>
<dbReference type="InterPro" id="IPR001434">
    <property type="entry name" value="OmcB-like_DUF11"/>
</dbReference>
<dbReference type="Pfam" id="PF17802">
    <property type="entry name" value="SpaA"/>
    <property type="match status" value="1"/>
</dbReference>
<accession>A0AAX0J1V5</accession>
<evidence type="ECO:0008006" key="6">
    <source>
        <dbReference type="Google" id="ProtNLM"/>
    </source>
</evidence>
<evidence type="ECO:0000313" key="4">
    <source>
        <dbReference type="EMBL" id="OKY22725.1"/>
    </source>
</evidence>
<reference evidence="4 5" key="1">
    <citation type="submission" date="2015-09" db="EMBL/GenBank/DDBJ databases">
        <title>Genome sequencing of Corynebacterium diphtheriae Bv. Gravis strain DSM 44123.</title>
        <authorList>
            <person name="Sangal V."/>
            <person name="Burkovski A."/>
        </authorList>
    </citation>
    <scope>NUCLEOTIDE SEQUENCE [LARGE SCALE GENOMIC DNA]</scope>
    <source>
        <strain evidence="4 5">DSM 44123</strain>
    </source>
</reference>
<feature type="transmembrane region" description="Helical" evidence="1">
    <location>
        <begin position="1008"/>
        <end position="1026"/>
    </location>
</feature>
<dbReference type="AlphaFoldDB" id="A0AAX0J1V5"/>
<feature type="domain" description="DUF11" evidence="2">
    <location>
        <begin position="722"/>
        <end position="847"/>
    </location>
</feature>
<evidence type="ECO:0000313" key="5">
    <source>
        <dbReference type="Proteomes" id="UP000186159"/>
    </source>
</evidence>
<keyword evidence="1" id="KW-0472">Membrane</keyword>
<dbReference type="NCBIfam" id="TIGR01451">
    <property type="entry name" value="B_ant_repeat"/>
    <property type="match status" value="1"/>
</dbReference>
<dbReference type="PANTHER" id="PTHR34819">
    <property type="entry name" value="LARGE CYSTEINE-RICH PERIPLASMIC PROTEIN OMCB"/>
    <property type="match status" value="1"/>
</dbReference>
<dbReference type="InterPro" id="IPR013783">
    <property type="entry name" value="Ig-like_fold"/>
</dbReference>
<evidence type="ECO:0000256" key="1">
    <source>
        <dbReference type="SAM" id="Phobius"/>
    </source>
</evidence>
<dbReference type="Pfam" id="PF01345">
    <property type="entry name" value="DUF11"/>
    <property type="match status" value="1"/>
</dbReference>
<organism evidence="4 5">
    <name type="scientific">Corynebacterium diphtheriae bv. gravis</name>
    <dbReference type="NCBI Taxonomy" id="1720349"/>
    <lineage>
        <taxon>Bacteria</taxon>
        <taxon>Bacillati</taxon>
        <taxon>Actinomycetota</taxon>
        <taxon>Actinomycetes</taxon>
        <taxon>Mycobacteriales</taxon>
        <taxon>Corynebacteriaceae</taxon>
        <taxon>Corynebacterium</taxon>
    </lineage>
</organism>
<dbReference type="InterPro" id="IPR047589">
    <property type="entry name" value="DUF11_rpt"/>
</dbReference>
<name>A0AAX0J1V5_CORDP</name>
<protein>
    <recommendedName>
        <fullName evidence="6">DUF11 domain-containing protein</fullName>
    </recommendedName>
</protein>